<evidence type="ECO:0000313" key="4">
    <source>
        <dbReference type="Proteomes" id="UP001523369"/>
    </source>
</evidence>
<keyword evidence="4" id="KW-1185">Reference proteome</keyword>
<evidence type="ECO:0000313" key="3">
    <source>
        <dbReference type="EMBL" id="MCO8275140.1"/>
    </source>
</evidence>
<dbReference type="EMBL" id="JAMYJR010000035">
    <property type="protein sequence ID" value="MCO8275140.1"/>
    <property type="molecule type" value="Genomic_DNA"/>
</dbReference>
<dbReference type="PANTHER" id="PTHR12121:SF36">
    <property type="entry name" value="ENDONUCLEASE_EXONUCLEASE_PHOSPHATASE DOMAIN-CONTAINING PROTEIN"/>
    <property type="match status" value="1"/>
</dbReference>
<comment type="caution">
    <text evidence="3">The sequence shown here is derived from an EMBL/GenBank/DDBJ whole genome shotgun (WGS) entry which is preliminary data.</text>
</comment>
<organism evidence="3 4">
    <name type="scientific">Paractinoplanes aksuensis</name>
    <dbReference type="NCBI Taxonomy" id="2939490"/>
    <lineage>
        <taxon>Bacteria</taxon>
        <taxon>Bacillati</taxon>
        <taxon>Actinomycetota</taxon>
        <taxon>Actinomycetes</taxon>
        <taxon>Micromonosporales</taxon>
        <taxon>Micromonosporaceae</taxon>
        <taxon>Paractinoplanes</taxon>
    </lineage>
</organism>
<keyword evidence="3" id="KW-0255">Endonuclease</keyword>
<dbReference type="CDD" id="cd09083">
    <property type="entry name" value="EEP-1"/>
    <property type="match status" value="1"/>
</dbReference>
<feature type="region of interest" description="Disordered" evidence="1">
    <location>
        <begin position="334"/>
        <end position="384"/>
    </location>
</feature>
<dbReference type="GO" id="GO:0004519">
    <property type="term" value="F:endonuclease activity"/>
    <property type="evidence" value="ECO:0007669"/>
    <property type="project" value="UniProtKB-KW"/>
</dbReference>
<feature type="region of interest" description="Disordered" evidence="1">
    <location>
        <begin position="253"/>
        <end position="307"/>
    </location>
</feature>
<gene>
    <name evidence="3" type="ORF">M1L60_31625</name>
</gene>
<dbReference type="RefSeq" id="WP_253241207.1">
    <property type="nucleotide sequence ID" value="NZ_JAMYJR010000035.1"/>
</dbReference>
<accession>A0ABT1DZ18</accession>
<keyword evidence="3" id="KW-0540">Nuclease</keyword>
<evidence type="ECO:0000256" key="1">
    <source>
        <dbReference type="SAM" id="MobiDB-lite"/>
    </source>
</evidence>
<dbReference type="Proteomes" id="UP001523369">
    <property type="component" value="Unassembled WGS sequence"/>
</dbReference>
<proteinExistence type="predicted"/>
<dbReference type="InterPro" id="IPR005135">
    <property type="entry name" value="Endo/exonuclease/phosphatase"/>
</dbReference>
<dbReference type="Pfam" id="PF03372">
    <property type="entry name" value="Exo_endo_phos"/>
    <property type="match status" value="1"/>
</dbReference>
<sequence length="442" mass="48584">MAIRRSVLRSLISAVLGVVSTIALPGASRGAASAMEALAGPADPADLHVMTFNLRFAGPGLPNSWPQRRPVMRNLVTVEQPDLIGTQEGLNDQLRDLEDDLGDRYDYVGTGRMGGNRGEFMAIFFNKERLTRQAYGHFWLSDTPQVPGSETWGGWSIRMVTWAQFQDHVTGRRFYAVNTHLDNASEHARRKAADLIRARMRTMDPALPTILTGDFNTPANSSSYVYDLLTTRSGFRDTWATAAELGPAYGTFHGYRPPGAGRPPNRLGPDQPRHRNIGRADQSLPPGHPVSQRPHAGSGPTTTVLTGRSRSRLDLVVRGFSGLFISEGEAVLGQRSGQDGDRFRPDPMPAQHLAPAVGRDLSKGRDSSREECAVGRSPDGRQIPNLSRQIASTHKPTIVGPPGRDRARRAEIVPAGPRSCPPCRAAPLSRRRWSWHQHRWSL</sequence>
<feature type="compositionally biased region" description="Basic and acidic residues" evidence="1">
    <location>
        <begin position="360"/>
        <end position="373"/>
    </location>
</feature>
<dbReference type="InterPro" id="IPR036691">
    <property type="entry name" value="Endo/exonu/phosph_ase_sf"/>
</dbReference>
<protein>
    <submittedName>
        <fullName evidence="3">Endonuclease/exonuclease/phosphatase family protein</fullName>
    </submittedName>
</protein>
<dbReference type="InterPro" id="IPR050410">
    <property type="entry name" value="CCR4/nocturin_mRNA_transcr"/>
</dbReference>
<reference evidence="3 4" key="1">
    <citation type="submission" date="2022-06" db="EMBL/GenBank/DDBJ databases">
        <title>New Species of the Genus Actinoplanes, ActinopZanes ferrugineus.</title>
        <authorList>
            <person name="Ding P."/>
        </authorList>
    </citation>
    <scope>NUCLEOTIDE SEQUENCE [LARGE SCALE GENOMIC DNA]</scope>
    <source>
        <strain evidence="3 4">TRM88003</strain>
    </source>
</reference>
<evidence type="ECO:0000259" key="2">
    <source>
        <dbReference type="Pfam" id="PF03372"/>
    </source>
</evidence>
<name>A0ABT1DZ18_9ACTN</name>
<dbReference type="Gene3D" id="3.60.10.10">
    <property type="entry name" value="Endonuclease/exonuclease/phosphatase"/>
    <property type="match status" value="1"/>
</dbReference>
<dbReference type="PANTHER" id="PTHR12121">
    <property type="entry name" value="CARBON CATABOLITE REPRESSOR PROTEIN 4"/>
    <property type="match status" value="1"/>
</dbReference>
<feature type="domain" description="Endonuclease/exonuclease/phosphatase" evidence="2">
    <location>
        <begin position="50"/>
        <end position="316"/>
    </location>
</feature>
<keyword evidence="3" id="KW-0378">Hydrolase</keyword>
<dbReference type="SUPFAM" id="SSF56219">
    <property type="entry name" value="DNase I-like"/>
    <property type="match status" value="1"/>
</dbReference>